<dbReference type="OrthoDB" id="3925460at2759"/>
<accession>A0A9N8PH49</accession>
<feature type="chain" id="PRO_5040114101" evidence="2">
    <location>
        <begin position="17"/>
        <end position="165"/>
    </location>
</feature>
<evidence type="ECO:0000313" key="3">
    <source>
        <dbReference type="EMBL" id="CAD0094804.1"/>
    </source>
</evidence>
<proteinExistence type="predicted"/>
<dbReference type="EMBL" id="CAIJEO010000006">
    <property type="protein sequence ID" value="CAD0094804.1"/>
    <property type="molecule type" value="Genomic_DNA"/>
</dbReference>
<dbReference type="AlphaFoldDB" id="A0A9N8PH49"/>
<dbReference type="Proteomes" id="UP000714618">
    <property type="component" value="Unassembled WGS sequence"/>
</dbReference>
<protein>
    <submittedName>
        <fullName evidence="3">Uncharacterized protein</fullName>
    </submittedName>
</protein>
<evidence type="ECO:0000256" key="2">
    <source>
        <dbReference type="SAM" id="SignalP"/>
    </source>
</evidence>
<keyword evidence="4" id="KW-1185">Reference proteome</keyword>
<keyword evidence="2" id="KW-0732">Signal</keyword>
<sequence length="165" mass="17704">MGLAAILEIVNVFCLATKIIDWPNPLCTYGTDDSMSIETDDPSQALKNRLETMPDNLGIVIPDGPIGQLQAEGIMSTAISAMKSQATVGPDAMSQDELAEYLARLAAPEPTTMLTVAASLPTKRAEPEVLSESEHSSEQELKKTAGEVQRAGIFCIPTPFWPICL</sequence>
<comment type="caution">
    <text evidence="3">The sequence shown here is derived from an EMBL/GenBank/DDBJ whole genome shotgun (WGS) entry which is preliminary data.</text>
</comment>
<evidence type="ECO:0000313" key="4">
    <source>
        <dbReference type="Proteomes" id="UP000714618"/>
    </source>
</evidence>
<organism evidence="3 4">
    <name type="scientific">Aureobasidium mustum</name>
    <dbReference type="NCBI Taxonomy" id="2773714"/>
    <lineage>
        <taxon>Eukaryota</taxon>
        <taxon>Fungi</taxon>
        <taxon>Dikarya</taxon>
        <taxon>Ascomycota</taxon>
        <taxon>Pezizomycotina</taxon>
        <taxon>Dothideomycetes</taxon>
        <taxon>Dothideomycetidae</taxon>
        <taxon>Dothideales</taxon>
        <taxon>Saccotheciaceae</taxon>
        <taxon>Aureobasidium</taxon>
    </lineage>
</organism>
<name>A0A9N8PH49_9PEZI</name>
<evidence type="ECO:0000256" key="1">
    <source>
        <dbReference type="SAM" id="MobiDB-lite"/>
    </source>
</evidence>
<feature type="signal peptide" evidence="2">
    <location>
        <begin position="1"/>
        <end position="16"/>
    </location>
</feature>
<feature type="region of interest" description="Disordered" evidence="1">
    <location>
        <begin position="122"/>
        <end position="144"/>
    </location>
</feature>
<feature type="compositionally biased region" description="Basic and acidic residues" evidence="1">
    <location>
        <begin position="123"/>
        <end position="144"/>
    </location>
</feature>
<gene>
    <name evidence="3" type="ORF">AWRI4233_LOCUS4882</name>
</gene>
<reference evidence="3" key="1">
    <citation type="submission" date="2020-06" db="EMBL/GenBank/DDBJ databases">
        <authorList>
            <person name="Onetto C."/>
        </authorList>
    </citation>
    <scope>NUCLEOTIDE SEQUENCE</scope>
</reference>